<gene>
    <name evidence="2" type="ORF">PUN28_006225</name>
</gene>
<feature type="compositionally biased region" description="Basic and acidic residues" evidence="1">
    <location>
        <begin position="22"/>
        <end position="54"/>
    </location>
</feature>
<comment type="caution">
    <text evidence="2">The sequence shown here is derived from an EMBL/GenBank/DDBJ whole genome shotgun (WGS) entry which is preliminary data.</text>
</comment>
<name>A0AAW2GCH8_9HYME</name>
<reference evidence="2 3" key="1">
    <citation type="submission" date="2023-03" db="EMBL/GenBank/DDBJ databases">
        <title>High recombination rates correlate with genetic variation in Cardiocondyla obscurior ants.</title>
        <authorList>
            <person name="Errbii M."/>
        </authorList>
    </citation>
    <scope>NUCLEOTIDE SEQUENCE [LARGE SCALE GENOMIC DNA]</scope>
    <source>
        <strain evidence="2">Alpha-2009</strain>
        <tissue evidence="2">Whole body</tissue>
    </source>
</reference>
<keyword evidence="3" id="KW-1185">Reference proteome</keyword>
<evidence type="ECO:0000313" key="3">
    <source>
        <dbReference type="Proteomes" id="UP001430953"/>
    </source>
</evidence>
<sequence>MSRRPMARQGRVHSYANLQQGRKRETRGQTRKNDDGTTDKREHGSLKLRDRGSVSEHAAMNRTICECTCMRSAGARRRREKQ</sequence>
<protein>
    <submittedName>
        <fullName evidence="2">Uncharacterized protein</fullName>
    </submittedName>
</protein>
<dbReference type="EMBL" id="JADYXP020000005">
    <property type="protein sequence ID" value="KAL0124230.1"/>
    <property type="molecule type" value="Genomic_DNA"/>
</dbReference>
<accession>A0AAW2GCH8</accession>
<dbReference type="AlphaFoldDB" id="A0AAW2GCH8"/>
<feature type="region of interest" description="Disordered" evidence="1">
    <location>
        <begin position="1"/>
        <end position="57"/>
    </location>
</feature>
<dbReference type="Proteomes" id="UP001430953">
    <property type="component" value="Unassembled WGS sequence"/>
</dbReference>
<evidence type="ECO:0000313" key="2">
    <source>
        <dbReference type="EMBL" id="KAL0124230.1"/>
    </source>
</evidence>
<organism evidence="2 3">
    <name type="scientific">Cardiocondyla obscurior</name>
    <dbReference type="NCBI Taxonomy" id="286306"/>
    <lineage>
        <taxon>Eukaryota</taxon>
        <taxon>Metazoa</taxon>
        <taxon>Ecdysozoa</taxon>
        <taxon>Arthropoda</taxon>
        <taxon>Hexapoda</taxon>
        <taxon>Insecta</taxon>
        <taxon>Pterygota</taxon>
        <taxon>Neoptera</taxon>
        <taxon>Endopterygota</taxon>
        <taxon>Hymenoptera</taxon>
        <taxon>Apocrita</taxon>
        <taxon>Aculeata</taxon>
        <taxon>Formicoidea</taxon>
        <taxon>Formicidae</taxon>
        <taxon>Myrmicinae</taxon>
        <taxon>Cardiocondyla</taxon>
    </lineage>
</organism>
<evidence type="ECO:0000256" key="1">
    <source>
        <dbReference type="SAM" id="MobiDB-lite"/>
    </source>
</evidence>
<proteinExistence type="predicted"/>